<keyword evidence="2" id="KW-1185">Reference proteome</keyword>
<dbReference type="GO" id="GO:0004867">
    <property type="term" value="F:serine-type endopeptidase inhibitor activity"/>
    <property type="evidence" value="ECO:0007669"/>
    <property type="project" value="InterPro"/>
</dbReference>
<dbReference type="Proteomes" id="UP001365542">
    <property type="component" value="Unassembled WGS sequence"/>
</dbReference>
<comment type="caution">
    <text evidence="1">The sequence shown here is derived from an EMBL/GenBank/DDBJ whole genome shotgun (WGS) entry which is preliminary data.</text>
</comment>
<dbReference type="InterPro" id="IPR031755">
    <property type="entry name" value="Inhibitor_I66"/>
</dbReference>
<sequence>MATQRTVPMTPKHSLEVVNIDPGRYKVSSLLPEGHVIGRRRAEDKSYRPKEIVQLQEDVELQSHQIWEIEKASEDMELYTIKCGGAIVGAIGDKLFAFLQLQDGQKPPIWQIRKAQAQEGYILVNFSDDALYRGEEGWMIWHNEVDEQIIVRPLVIVPTEPPRFPENQLFRFDPLDY</sequence>
<dbReference type="Gene3D" id="2.80.10.50">
    <property type="match status" value="1"/>
</dbReference>
<evidence type="ECO:0000313" key="2">
    <source>
        <dbReference type="Proteomes" id="UP001365542"/>
    </source>
</evidence>
<accession>A0AAV9XIK1</accession>
<dbReference type="Pfam" id="PF16850">
    <property type="entry name" value="Inhibitor_I66"/>
    <property type="match status" value="1"/>
</dbReference>
<evidence type="ECO:0000313" key="1">
    <source>
        <dbReference type="EMBL" id="KAK6541422.1"/>
    </source>
</evidence>
<reference evidence="1 2" key="1">
    <citation type="submission" date="2019-10" db="EMBL/GenBank/DDBJ databases">
        <authorList>
            <person name="Palmer J.M."/>
        </authorList>
    </citation>
    <scope>NUCLEOTIDE SEQUENCE [LARGE SCALE GENOMIC DNA]</scope>
    <source>
        <strain evidence="1 2">TWF694</strain>
    </source>
</reference>
<protein>
    <submittedName>
        <fullName evidence="1">Uncharacterized protein</fullName>
    </submittedName>
</protein>
<name>A0AAV9XIK1_9PEZI</name>
<dbReference type="AlphaFoldDB" id="A0AAV9XIK1"/>
<dbReference type="CDD" id="cd23428">
    <property type="entry name" value="beta-trefoil_Ricin_SPI"/>
    <property type="match status" value="1"/>
</dbReference>
<organism evidence="1 2">
    <name type="scientific">Orbilia ellipsospora</name>
    <dbReference type="NCBI Taxonomy" id="2528407"/>
    <lineage>
        <taxon>Eukaryota</taxon>
        <taxon>Fungi</taxon>
        <taxon>Dikarya</taxon>
        <taxon>Ascomycota</taxon>
        <taxon>Pezizomycotina</taxon>
        <taxon>Orbiliomycetes</taxon>
        <taxon>Orbiliales</taxon>
        <taxon>Orbiliaceae</taxon>
        <taxon>Orbilia</taxon>
    </lineage>
</organism>
<dbReference type="EMBL" id="JAVHJO010000003">
    <property type="protein sequence ID" value="KAK6541422.1"/>
    <property type="molecule type" value="Genomic_DNA"/>
</dbReference>
<proteinExistence type="predicted"/>
<gene>
    <name evidence="1" type="ORF">TWF694_007233</name>
</gene>